<keyword evidence="2" id="KW-1185">Reference proteome</keyword>
<organism evidence="1 2">
    <name type="scientific">Wickerhamomyces pijperi</name>
    <name type="common">Yeast</name>
    <name type="synonym">Pichia pijperi</name>
    <dbReference type="NCBI Taxonomy" id="599730"/>
    <lineage>
        <taxon>Eukaryota</taxon>
        <taxon>Fungi</taxon>
        <taxon>Dikarya</taxon>
        <taxon>Ascomycota</taxon>
        <taxon>Saccharomycotina</taxon>
        <taxon>Saccharomycetes</taxon>
        <taxon>Phaffomycetales</taxon>
        <taxon>Wickerhamomycetaceae</taxon>
        <taxon>Wickerhamomyces</taxon>
    </lineage>
</organism>
<name>A0A9P8Q3C4_WICPI</name>
<sequence length="101" mass="10629">MSFSASLSFNVADVADNGNSVSGDSINGEIILLLYPPFPLLDPSWALPFQLPGIPEESSAAGNNNTEEGEVYPVELPLRVVLFPPKALGGLNDFAGVLEVV</sequence>
<dbReference type="Proteomes" id="UP000774326">
    <property type="component" value="Unassembled WGS sequence"/>
</dbReference>
<accession>A0A9P8Q3C4</accession>
<reference evidence="1" key="2">
    <citation type="submission" date="2021-01" db="EMBL/GenBank/DDBJ databases">
        <authorList>
            <person name="Schikora-Tamarit M.A."/>
        </authorList>
    </citation>
    <scope>NUCLEOTIDE SEQUENCE</scope>
    <source>
        <strain evidence="1">CBS2887</strain>
    </source>
</reference>
<proteinExistence type="predicted"/>
<evidence type="ECO:0000313" key="1">
    <source>
        <dbReference type="EMBL" id="KAH3683258.1"/>
    </source>
</evidence>
<gene>
    <name evidence="1" type="ORF">WICPIJ_005786</name>
</gene>
<reference evidence="1" key="1">
    <citation type="journal article" date="2021" name="Open Biol.">
        <title>Shared evolutionary footprints suggest mitochondrial oxidative damage underlies multiple complex I losses in fungi.</title>
        <authorList>
            <person name="Schikora-Tamarit M.A."/>
            <person name="Marcet-Houben M."/>
            <person name="Nosek J."/>
            <person name="Gabaldon T."/>
        </authorList>
    </citation>
    <scope>NUCLEOTIDE SEQUENCE</scope>
    <source>
        <strain evidence="1">CBS2887</strain>
    </source>
</reference>
<evidence type="ECO:0000313" key="2">
    <source>
        <dbReference type="Proteomes" id="UP000774326"/>
    </source>
</evidence>
<protein>
    <submittedName>
        <fullName evidence="1">Uncharacterized protein</fullName>
    </submittedName>
</protein>
<comment type="caution">
    <text evidence="1">The sequence shown here is derived from an EMBL/GenBank/DDBJ whole genome shotgun (WGS) entry which is preliminary data.</text>
</comment>
<dbReference type="AlphaFoldDB" id="A0A9P8Q3C4"/>
<dbReference type="EMBL" id="JAEUBG010003197">
    <property type="protein sequence ID" value="KAH3683258.1"/>
    <property type="molecule type" value="Genomic_DNA"/>
</dbReference>